<protein>
    <recommendedName>
        <fullName evidence="2">VanZ-like domain-containing protein</fullName>
    </recommendedName>
</protein>
<comment type="caution">
    <text evidence="3">The sequence shown here is derived from an EMBL/GenBank/DDBJ whole genome shotgun (WGS) entry which is preliminary data.</text>
</comment>
<keyword evidence="1" id="KW-1133">Transmembrane helix</keyword>
<gene>
    <name evidence="3" type="ORF">Pen02_20930</name>
</gene>
<sequence>MITAVQRVWTDWGGVLTATLLAVPATVLLGVLLVRWRRAAGVTAGRARRCTVAELGMLLGTLPWLWMIMTPRGDGRALSLVPLRELVDQLHGEPTTAVVQIGGNLLVFAAFGALAPVRWRIGAGTVVAVAAVASATVETLQYAAGIGRVTSLDDVLLNAGGAGLAALASIGFRRHRSTS</sequence>
<proteinExistence type="predicted"/>
<dbReference type="Proteomes" id="UP000646749">
    <property type="component" value="Unassembled WGS sequence"/>
</dbReference>
<keyword evidence="1" id="KW-0472">Membrane</keyword>
<feature type="transmembrane region" description="Helical" evidence="1">
    <location>
        <begin position="55"/>
        <end position="73"/>
    </location>
</feature>
<feature type="transmembrane region" description="Helical" evidence="1">
    <location>
        <begin position="12"/>
        <end position="34"/>
    </location>
</feature>
<dbReference type="EMBL" id="BONW01000008">
    <property type="protein sequence ID" value="GIG87157.1"/>
    <property type="molecule type" value="Genomic_DNA"/>
</dbReference>
<reference evidence="3 4" key="1">
    <citation type="submission" date="2021-01" db="EMBL/GenBank/DDBJ databases">
        <title>Whole genome shotgun sequence of Plantactinospora endophytica NBRC 110450.</title>
        <authorList>
            <person name="Komaki H."/>
            <person name="Tamura T."/>
        </authorList>
    </citation>
    <scope>NUCLEOTIDE SEQUENCE [LARGE SCALE GENOMIC DNA]</scope>
    <source>
        <strain evidence="3 4">NBRC 110450</strain>
    </source>
</reference>
<organism evidence="3 4">
    <name type="scientific">Plantactinospora endophytica</name>
    <dbReference type="NCBI Taxonomy" id="673535"/>
    <lineage>
        <taxon>Bacteria</taxon>
        <taxon>Bacillati</taxon>
        <taxon>Actinomycetota</taxon>
        <taxon>Actinomycetes</taxon>
        <taxon>Micromonosporales</taxon>
        <taxon>Micromonosporaceae</taxon>
        <taxon>Plantactinospora</taxon>
    </lineage>
</organism>
<evidence type="ECO:0000259" key="2">
    <source>
        <dbReference type="Pfam" id="PF04892"/>
    </source>
</evidence>
<feature type="transmembrane region" description="Helical" evidence="1">
    <location>
        <begin position="97"/>
        <end position="114"/>
    </location>
</feature>
<dbReference type="InterPro" id="IPR006976">
    <property type="entry name" value="VanZ-like"/>
</dbReference>
<keyword evidence="1" id="KW-0812">Transmembrane</keyword>
<dbReference type="Pfam" id="PF04892">
    <property type="entry name" value="VanZ"/>
    <property type="match status" value="1"/>
</dbReference>
<evidence type="ECO:0000313" key="4">
    <source>
        <dbReference type="Proteomes" id="UP000646749"/>
    </source>
</evidence>
<feature type="transmembrane region" description="Helical" evidence="1">
    <location>
        <begin position="121"/>
        <end position="143"/>
    </location>
</feature>
<accession>A0ABQ4DXJ1</accession>
<feature type="domain" description="VanZ-like" evidence="2">
    <location>
        <begin position="66"/>
        <end position="168"/>
    </location>
</feature>
<evidence type="ECO:0000313" key="3">
    <source>
        <dbReference type="EMBL" id="GIG87157.1"/>
    </source>
</evidence>
<keyword evidence="4" id="KW-1185">Reference proteome</keyword>
<name>A0ABQ4DXJ1_9ACTN</name>
<evidence type="ECO:0000256" key="1">
    <source>
        <dbReference type="SAM" id="Phobius"/>
    </source>
</evidence>
<feature type="transmembrane region" description="Helical" evidence="1">
    <location>
        <begin position="155"/>
        <end position="172"/>
    </location>
</feature>